<protein>
    <submittedName>
        <fullName evidence="2">Uncharacterized protein</fullName>
    </submittedName>
</protein>
<feature type="compositionally biased region" description="Basic residues" evidence="1">
    <location>
        <begin position="1"/>
        <end position="10"/>
    </location>
</feature>
<reference evidence="2 3" key="1">
    <citation type="journal article" date="2019" name="Commun. Biol.">
        <title>The bagworm genome reveals a unique fibroin gene that provides high tensile strength.</title>
        <authorList>
            <person name="Kono N."/>
            <person name="Nakamura H."/>
            <person name="Ohtoshi R."/>
            <person name="Tomita M."/>
            <person name="Numata K."/>
            <person name="Arakawa K."/>
        </authorList>
    </citation>
    <scope>NUCLEOTIDE SEQUENCE [LARGE SCALE GENOMIC DNA]</scope>
</reference>
<gene>
    <name evidence="2" type="ORF">EVAR_35828_1</name>
</gene>
<evidence type="ECO:0000313" key="2">
    <source>
        <dbReference type="EMBL" id="GBP55593.1"/>
    </source>
</evidence>
<dbReference type="EMBL" id="BGZK01000673">
    <property type="protein sequence ID" value="GBP55593.1"/>
    <property type="molecule type" value="Genomic_DNA"/>
</dbReference>
<sequence length="217" mass="25090">MCPTARRRRFPISLGGSFPNEKKKKRKRKRMDNIRKGARSERFDSAHVINPSVDSPDRIEPATYRLRGDTLNHRETTIHRTMYVFKRGRNHIVANRPEARKCAGPTREISHSHRIQKFPFFFAIENRDLDANLKPSSSRVEISTLHVKVYRATRSLLRRHPYKKLRHLLEKANNMMYGRRGRGSLQRKFQFSIYKGGIFGISSADPAPGVGGARRPG</sequence>
<evidence type="ECO:0000313" key="3">
    <source>
        <dbReference type="Proteomes" id="UP000299102"/>
    </source>
</evidence>
<feature type="region of interest" description="Disordered" evidence="1">
    <location>
        <begin position="1"/>
        <end position="56"/>
    </location>
</feature>
<feature type="compositionally biased region" description="Basic and acidic residues" evidence="1">
    <location>
        <begin position="31"/>
        <end position="45"/>
    </location>
</feature>
<comment type="caution">
    <text evidence="2">The sequence shown here is derived from an EMBL/GenBank/DDBJ whole genome shotgun (WGS) entry which is preliminary data.</text>
</comment>
<dbReference type="Proteomes" id="UP000299102">
    <property type="component" value="Unassembled WGS sequence"/>
</dbReference>
<evidence type="ECO:0000256" key="1">
    <source>
        <dbReference type="SAM" id="MobiDB-lite"/>
    </source>
</evidence>
<name>A0A4C1WXG3_EUMVA</name>
<organism evidence="2 3">
    <name type="scientific">Eumeta variegata</name>
    <name type="common">Bagworm moth</name>
    <name type="synonym">Eumeta japonica</name>
    <dbReference type="NCBI Taxonomy" id="151549"/>
    <lineage>
        <taxon>Eukaryota</taxon>
        <taxon>Metazoa</taxon>
        <taxon>Ecdysozoa</taxon>
        <taxon>Arthropoda</taxon>
        <taxon>Hexapoda</taxon>
        <taxon>Insecta</taxon>
        <taxon>Pterygota</taxon>
        <taxon>Neoptera</taxon>
        <taxon>Endopterygota</taxon>
        <taxon>Lepidoptera</taxon>
        <taxon>Glossata</taxon>
        <taxon>Ditrysia</taxon>
        <taxon>Tineoidea</taxon>
        <taxon>Psychidae</taxon>
        <taxon>Oiketicinae</taxon>
        <taxon>Eumeta</taxon>
    </lineage>
</organism>
<dbReference type="AlphaFoldDB" id="A0A4C1WXG3"/>
<accession>A0A4C1WXG3</accession>
<proteinExistence type="predicted"/>
<keyword evidence="3" id="KW-1185">Reference proteome</keyword>